<evidence type="ECO:0000256" key="4">
    <source>
        <dbReference type="ARBA" id="ARBA00023163"/>
    </source>
</evidence>
<feature type="domain" description="R" evidence="8">
    <location>
        <begin position="252"/>
        <end position="269"/>
    </location>
</feature>
<dbReference type="InterPro" id="IPR017888">
    <property type="entry name" value="CYC/TB1_R_domain"/>
</dbReference>
<dbReference type="GO" id="GO:0003700">
    <property type="term" value="F:DNA-binding transcription factor activity"/>
    <property type="evidence" value="ECO:0007669"/>
    <property type="project" value="InterPro"/>
</dbReference>
<gene>
    <name evidence="9" type="primary">TB1</name>
</gene>
<keyword evidence="2" id="KW-0805">Transcription regulation</keyword>
<evidence type="ECO:0000256" key="3">
    <source>
        <dbReference type="ARBA" id="ARBA00023125"/>
    </source>
</evidence>
<dbReference type="PROSITE" id="PS51370">
    <property type="entry name" value="R"/>
    <property type="match status" value="1"/>
</dbReference>
<keyword evidence="3" id="KW-0238">DNA-binding</keyword>
<evidence type="ECO:0000256" key="5">
    <source>
        <dbReference type="ARBA" id="ARBA00023242"/>
    </source>
</evidence>
<dbReference type="PANTHER" id="PTHR31072">
    <property type="entry name" value="TRANSCRIPTION FACTOR TCP4-RELATED"/>
    <property type="match status" value="1"/>
</dbReference>
<accession>A0A076U5T7</accession>
<name>A0A076U5T7_9POAL</name>
<dbReference type="InterPro" id="IPR005333">
    <property type="entry name" value="Transcription_factor_TCP"/>
</dbReference>
<dbReference type="EMBL" id="KJ865400">
    <property type="protein sequence ID" value="AIK01826.1"/>
    <property type="molecule type" value="mRNA"/>
</dbReference>
<feature type="compositionally biased region" description="Basic and acidic residues" evidence="6">
    <location>
        <begin position="213"/>
        <end position="225"/>
    </location>
</feature>
<sequence>MFPFCDSSSPMDLPLYQQLQLSPPSPKPDQSSSFYCYPCSPPFAAAAADASFPLSYQIGSAAAATPPQAVINSPDLPVQLLMEQAPAPATELGTCASGGAQGEGVSASLDRAAAAAAARKDRHSKICTAGGMGDRRMRLSLDVARKFFALQDMLGFDKASKTVQWLLNTSKAAILEIMADDVDASSECVEDGSSSHSVDGKHNPAEQLGGGDQKPKGNGRSEGKKPAKSRKAATTPKPPRKSGNNAHPVPDKETRAKARERARERTKENHRMRWVKLASAIDVEAAAASVVSESDRPSSNHLNHHSSSSMNMPRAAAAELEERERCSSALNNRGRMQESTGPSDVVLGFGNGGYGGSGNGNYYCQEQWELGGVVFQQNSRFY</sequence>
<reference evidence="9" key="1">
    <citation type="submission" date="2014-05" db="EMBL/GenBank/DDBJ databases">
        <title>Cloning and Bioinformation Analysis of the ScTB1 Gene in Saccharum officinarum.</title>
        <authorList>
            <person name="Chai L."/>
            <person name="Yuan Z."/>
        </authorList>
    </citation>
    <scope>NUCLEOTIDE SEQUENCE</scope>
    <source>
        <tissue evidence="9">Stem apex</tissue>
    </source>
</reference>
<dbReference type="InterPro" id="IPR017887">
    <property type="entry name" value="TF_TCP_subgr"/>
</dbReference>
<keyword evidence="5" id="KW-0539">Nucleus</keyword>
<feature type="compositionally biased region" description="Basic and acidic residues" evidence="6">
    <location>
        <begin position="249"/>
        <end position="271"/>
    </location>
</feature>
<dbReference type="Pfam" id="PF03634">
    <property type="entry name" value="TCP"/>
    <property type="match status" value="1"/>
</dbReference>
<feature type="region of interest" description="Disordered" evidence="6">
    <location>
        <begin position="186"/>
        <end position="271"/>
    </location>
</feature>
<protein>
    <submittedName>
        <fullName evidence="9">Teosinte branched 1 protein</fullName>
    </submittedName>
</protein>
<evidence type="ECO:0000256" key="2">
    <source>
        <dbReference type="ARBA" id="ARBA00023015"/>
    </source>
</evidence>
<dbReference type="PANTHER" id="PTHR31072:SF226">
    <property type="entry name" value="TRANSCRIPTION FACTOR TCP18"/>
    <property type="match status" value="1"/>
</dbReference>
<feature type="compositionally biased region" description="Low complexity" evidence="6">
    <location>
        <begin position="299"/>
        <end position="311"/>
    </location>
</feature>
<evidence type="ECO:0000256" key="1">
    <source>
        <dbReference type="ARBA" id="ARBA00004123"/>
    </source>
</evidence>
<feature type="domain" description="TCP" evidence="7">
    <location>
        <begin position="119"/>
        <end position="177"/>
    </location>
</feature>
<comment type="subcellular location">
    <subcellularLocation>
        <location evidence="1">Nucleus</location>
    </subcellularLocation>
</comment>
<dbReference type="AlphaFoldDB" id="A0A076U5T7"/>
<dbReference type="PROSITE" id="PS51369">
    <property type="entry name" value="TCP"/>
    <property type="match status" value="1"/>
</dbReference>
<keyword evidence="4" id="KW-0804">Transcription</keyword>
<feature type="region of interest" description="Disordered" evidence="6">
    <location>
        <begin position="290"/>
        <end position="311"/>
    </location>
</feature>
<proteinExistence type="evidence at transcript level"/>
<dbReference type="GO" id="GO:2000032">
    <property type="term" value="P:regulation of secondary shoot formation"/>
    <property type="evidence" value="ECO:0007669"/>
    <property type="project" value="TreeGrafter"/>
</dbReference>
<evidence type="ECO:0000256" key="6">
    <source>
        <dbReference type="SAM" id="MobiDB-lite"/>
    </source>
</evidence>
<organism evidence="9">
    <name type="scientific">Saccharum hybrid cultivar ROC22</name>
    <dbReference type="NCBI Taxonomy" id="676074"/>
    <lineage>
        <taxon>Eukaryota</taxon>
        <taxon>Viridiplantae</taxon>
        <taxon>Streptophyta</taxon>
        <taxon>Embryophyta</taxon>
        <taxon>Tracheophyta</taxon>
        <taxon>Spermatophyta</taxon>
        <taxon>Magnoliopsida</taxon>
        <taxon>Liliopsida</taxon>
        <taxon>Poales</taxon>
        <taxon>Poaceae</taxon>
        <taxon>PACMAD clade</taxon>
        <taxon>Panicoideae</taxon>
        <taxon>Andropogonodae</taxon>
        <taxon>Andropogoneae</taxon>
        <taxon>Saccharinae</taxon>
        <taxon>Saccharum</taxon>
        <taxon>Saccharum officinarum species complex</taxon>
    </lineage>
</organism>
<dbReference type="GO" id="GO:0005634">
    <property type="term" value="C:nucleus"/>
    <property type="evidence" value="ECO:0007669"/>
    <property type="project" value="UniProtKB-SubCell"/>
</dbReference>
<dbReference type="GO" id="GO:0043565">
    <property type="term" value="F:sequence-specific DNA binding"/>
    <property type="evidence" value="ECO:0007669"/>
    <property type="project" value="TreeGrafter"/>
</dbReference>
<evidence type="ECO:0000259" key="8">
    <source>
        <dbReference type="PROSITE" id="PS51370"/>
    </source>
</evidence>
<evidence type="ECO:0000259" key="7">
    <source>
        <dbReference type="PROSITE" id="PS51369"/>
    </source>
</evidence>
<evidence type="ECO:0000313" key="9">
    <source>
        <dbReference type="EMBL" id="AIK01826.1"/>
    </source>
</evidence>